<feature type="binding site" evidence="16">
    <location>
        <position position="91"/>
    </location>
    <ligand>
        <name>substrate</name>
    </ligand>
</feature>
<evidence type="ECO:0000256" key="14">
    <source>
        <dbReference type="ARBA" id="ARBA00038036"/>
    </source>
</evidence>
<name>A0A139SQ18_9BACT</name>
<evidence type="ECO:0000256" key="11">
    <source>
        <dbReference type="ARBA" id="ARBA00022840"/>
    </source>
</evidence>
<dbReference type="GO" id="GO:0046872">
    <property type="term" value="F:metal ion binding"/>
    <property type="evidence" value="ECO:0007669"/>
    <property type="project" value="UniProtKB-KW"/>
</dbReference>
<evidence type="ECO:0000256" key="5">
    <source>
        <dbReference type="ARBA" id="ARBA00011738"/>
    </source>
</evidence>
<keyword evidence="18" id="KW-1185">Reference proteome</keyword>
<evidence type="ECO:0000256" key="2">
    <source>
        <dbReference type="ARBA" id="ARBA00001958"/>
    </source>
</evidence>
<dbReference type="GO" id="GO:0015937">
    <property type="term" value="P:coenzyme A biosynthetic process"/>
    <property type="evidence" value="ECO:0007669"/>
    <property type="project" value="UniProtKB-UniRule"/>
</dbReference>
<evidence type="ECO:0000256" key="6">
    <source>
        <dbReference type="ARBA" id="ARBA00012102"/>
    </source>
</evidence>
<comment type="subunit">
    <text evidence="5 16">Homodimer.</text>
</comment>
<dbReference type="RefSeq" id="WP_068711141.1">
    <property type="nucleotide sequence ID" value="NZ_LSZP01000020.1"/>
</dbReference>
<feature type="binding site" evidence="16">
    <location>
        <position position="121"/>
    </location>
    <ligand>
        <name>K(+)</name>
        <dbReference type="ChEBI" id="CHEBI:29103"/>
    </ligand>
</feature>
<keyword evidence="10 16" id="KW-0418">Kinase</keyword>
<evidence type="ECO:0000256" key="12">
    <source>
        <dbReference type="ARBA" id="ARBA00022958"/>
    </source>
</evidence>
<dbReference type="UniPathway" id="UPA00241">
    <property type="reaction ID" value="UER00352"/>
</dbReference>
<dbReference type="PANTHER" id="PTHR34265:SF1">
    <property type="entry name" value="TYPE III PANTOTHENATE KINASE"/>
    <property type="match status" value="1"/>
</dbReference>
<dbReference type="HAMAP" id="MF_01274">
    <property type="entry name" value="Pantothen_kinase_3"/>
    <property type="match status" value="1"/>
</dbReference>
<comment type="catalytic activity">
    <reaction evidence="1 16">
        <text>(R)-pantothenate + ATP = (R)-4'-phosphopantothenate + ADP + H(+)</text>
        <dbReference type="Rhea" id="RHEA:16373"/>
        <dbReference type="ChEBI" id="CHEBI:10986"/>
        <dbReference type="ChEBI" id="CHEBI:15378"/>
        <dbReference type="ChEBI" id="CHEBI:29032"/>
        <dbReference type="ChEBI" id="CHEBI:30616"/>
        <dbReference type="ChEBI" id="CHEBI:456216"/>
        <dbReference type="EC" id="2.7.1.33"/>
    </reaction>
</comment>
<evidence type="ECO:0000256" key="4">
    <source>
        <dbReference type="ARBA" id="ARBA00005225"/>
    </source>
</evidence>
<organism evidence="17 18">
    <name type="scientific">Cephaloticoccus capnophilus</name>
    <dbReference type="NCBI Taxonomy" id="1548208"/>
    <lineage>
        <taxon>Bacteria</taxon>
        <taxon>Pseudomonadati</taxon>
        <taxon>Verrucomicrobiota</taxon>
        <taxon>Opitutia</taxon>
        <taxon>Opitutales</taxon>
        <taxon>Opitutaceae</taxon>
        <taxon>Cephaloticoccus</taxon>
    </lineage>
</organism>
<evidence type="ECO:0000256" key="9">
    <source>
        <dbReference type="ARBA" id="ARBA00022741"/>
    </source>
</evidence>
<dbReference type="InterPro" id="IPR004619">
    <property type="entry name" value="Type_III_PanK"/>
</dbReference>
<dbReference type="EC" id="2.7.1.33" evidence="6 16"/>
<evidence type="ECO:0000256" key="10">
    <source>
        <dbReference type="ARBA" id="ARBA00022777"/>
    </source>
</evidence>
<dbReference type="STRING" id="1548208.AXK12_02810"/>
<dbReference type="Pfam" id="PF03309">
    <property type="entry name" value="Pan_kinase"/>
    <property type="match status" value="1"/>
</dbReference>
<sequence>MTGRILTLDLGNSTLAVGVFESDRLVKHLRLPSDASAQQLIRRVGKSFSTVALSSVVPERTAPLFTALETAVGLRPLLLSAAANHGLKIGYRRPAQLGTDRIAAALGARKLYPSQNLVIIDCGTATTLSFLTRESELLGGAILPGLALWPAALAHATAKLPSVKLPRAQGSLPPLVAKDTVSAIRAGALYGHAGAIRELAARGAHDAFGAHAAALALDAPRRGPAQTRQSVTVIGTGGQAPHFAAQSCFTVTEPALTLHGLQAYAAAQHA</sequence>
<dbReference type="NCBIfam" id="TIGR00671">
    <property type="entry name" value="baf"/>
    <property type="match status" value="1"/>
</dbReference>
<dbReference type="Proteomes" id="UP000071392">
    <property type="component" value="Unassembled WGS sequence"/>
</dbReference>
<evidence type="ECO:0000256" key="1">
    <source>
        <dbReference type="ARBA" id="ARBA00001206"/>
    </source>
</evidence>
<protein>
    <recommendedName>
        <fullName evidence="15 16">Type III pantothenate kinase</fullName>
        <ecNumber evidence="6 16">2.7.1.33</ecNumber>
    </recommendedName>
    <alternativeName>
        <fullName evidence="16">PanK-III</fullName>
    </alternativeName>
    <alternativeName>
        <fullName evidence="16">Pantothenic acid kinase</fullName>
    </alternativeName>
</protein>
<evidence type="ECO:0000256" key="13">
    <source>
        <dbReference type="ARBA" id="ARBA00022993"/>
    </source>
</evidence>
<keyword evidence="13 16" id="KW-0173">Coenzyme A biosynthesis</keyword>
<feature type="binding site" evidence="16">
    <location>
        <begin position="9"/>
        <end position="16"/>
    </location>
    <ligand>
        <name>ATP</name>
        <dbReference type="ChEBI" id="CHEBI:30616"/>
    </ligand>
</feature>
<feature type="binding site" evidence="16">
    <location>
        <position position="124"/>
    </location>
    <ligand>
        <name>ATP</name>
        <dbReference type="ChEBI" id="CHEBI:30616"/>
    </ligand>
</feature>
<evidence type="ECO:0000256" key="3">
    <source>
        <dbReference type="ARBA" id="ARBA00004496"/>
    </source>
</evidence>
<reference evidence="17 18" key="1">
    <citation type="submission" date="2016-02" db="EMBL/GenBank/DDBJ databases">
        <authorList>
            <person name="Wen L."/>
            <person name="He K."/>
            <person name="Yang H."/>
        </authorList>
    </citation>
    <scope>NUCLEOTIDE SEQUENCE [LARGE SCALE GENOMIC DNA]</scope>
    <source>
        <strain evidence="17 18">CV41</strain>
    </source>
</reference>
<keyword evidence="16" id="KW-0479">Metal-binding</keyword>
<gene>
    <name evidence="16" type="primary">coaX</name>
    <name evidence="17" type="ORF">AXK12_02810</name>
</gene>
<keyword evidence="11 16" id="KW-0067">ATP-binding</keyword>
<evidence type="ECO:0000313" key="17">
    <source>
        <dbReference type="EMBL" id="KXU36705.1"/>
    </source>
</evidence>
<comment type="cofactor">
    <cofactor evidence="2">
        <name>K(+)</name>
        <dbReference type="ChEBI" id="CHEBI:29103"/>
    </cofactor>
</comment>
<feature type="binding site" evidence="16">
    <location>
        <begin position="98"/>
        <end position="101"/>
    </location>
    <ligand>
        <name>substrate</name>
    </ligand>
</feature>
<comment type="function">
    <text evidence="16">Catalyzes the phosphorylation of pantothenate (Pan), the first step in CoA biosynthesis.</text>
</comment>
<comment type="pathway">
    <text evidence="4 16">Cofactor biosynthesis; coenzyme A biosynthesis; CoA from (R)-pantothenate: step 1/5.</text>
</comment>
<dbReference type="InterPro" id="IPR043129">
    <property type="entry name" value="ATPase_NBD"/>
</dbReference>
<keyword evidence="9 16" id="KW-0547">Nucleotide-binding</keyword>
<feature type="binding site" evidence="16">
    <location>
        <position position="180"/>
    </location>
    <ligand>
        <name>substrate</name>
    </ligand>
</feature>
<dbReference type="GO" id="GO:0005737">
    <property type="term" value="C:cytoplasm"/>
    <property type="evidence" value="ECO:0007669"/>
    <property type="project" value="UniProtKB-SubCell"/>
</dbReference>
<dbReference type="OrthoDB" id="9804707at2"/>
<evidence type="ECO:0000256" key="16">
    <source>
        <dbReference type="HAMAP-Rule" id="MF_01274"/>
    </source>
</evidence>
<dbReference type="CDD" id="cd24015">
    <property type="entry name" value="ASKHA_NBD_PanK-III"/>
    <property type="match status" value="1"/>
</dbReference>
<evidence type="ECO:0000256" key="15">
    <source>
        <dbReference type="ARBA" id="ARBA00040883"/>
    </source>
</evidence>
<evidence type="ECO:0000256" key="8">
    <source>
        <dbReference type="ARBA" id="ARBA00022679"/>
    </source>
</evidence>
<accession>A0A139SQ18</accession>
<dbReference type="AlphaFoldDB" id="A0A139SQ18"/>
<evidence type="ECO:0000256" key="7">
    <source>
        <dbReference type="ARBA" id="ARBA00022490"/>
    </source>
</evidence>
<keyword evidence="7 16" id="KW-0963">Cytoplasm</keyword>
<keyword evidence="8 16" id="KW-0808">Transferase</keyword>
<feature type="active site" description="Proton acceptor" evidence="16">
    <location>
        <position position="100"/>
    </location>
</feature>
<keyword evidence="12 16" id="KW-0630">Potassium</keyword>
<dbReference type="PANTHER" id="PTHR34265">
    <property type="entry name" value="TYPE III PANTOTHENATE KINASE"/>
    <property type="match status" value="1"/>
</dbReference>
<proteinExistence type="inferred from homology"/>
<dbReference type="SUPFAM" id="SSF53067">
    <property type="entry name" value="Actin-like ATPase domain"/>
    <property type="match status" value="2"/>
</dbReference>
<comment type="cofactor">
    <cofactor evidence="16">
        <name>NH4(+)</name>
        <dbReference type="ChEBI" id="CHEBI:28938"/>
    </cofactor>
    <cofactor evidence="16">
        <name>K(+)</name>
        <dbReference type="ChEBI" id="CHEBI:29103"/>
    </cofactor>
    <text evidence="16">A monovalent cation. Ammonium or potassium.</text>
</comment>
<dbReference type="Gene3D" id="3.30.420.40">
    <property type="match status" value="2"/>
</dbReference>
<comment type="subcellular location">
    <subcellularLocation>
        <location evidence="3 16">Cytoplasm</location>
    </subcellularLocation>
</comment>
<comment type="caution">
    <text evidence="17">The sequence shown here is derived from an EMBL/GenBank/DDBJ whole genome shotgun (WGS) entry which is preliminary data.</text>
</comment>
<dbReference type="GO" id="GO:0005524">
    <property type="term" value="F:ATP binding"/>
    <property type="evidence" value="ECO:0007669"/>
    <property type="project" value="UniProtKB-UniRule"/>
</dbReference>
<dbReference type="GO" id="GO:0004594">
    <property type="term" value="F:pantothenate kinase activity"/>
    <property type="evidence" value="ECO:0007669"/>
    <property type="project" value="UniProtKB-UniRule"/>
</dbReference>
<dbReference type="EMBL" id="LSZP01000020">
    <property type="protein sequence ID" value="KXU36705.1"/>
    <property type="molecule type" value="Genomic_DNA"/>
</dbReference>
<comment type="similarity">
    <text evidence="14 16">Belongs to the type III pantothenate kinase family.</text>
</comment>
<evidence type="ECO:0000313" key="18">
    <source>
        <dbReference type="Proteomes" id="UP000071392"/>
    </source>
</evidence>